<dbReference type="KEGG" id="flh:EJ997_01000"/>
<evidence type="ECO:0000313" key="3">
    <source>
        <dbReference type="Proteomes" id="UP000280344"/>
    </source>
</evidence>
<proteinExistence type="predicted"/>
<name>A0A3S9PUT6_9ACTO</name>
<dbReference type="InterPro" id="IPR043519">
    <property type="entry name" value="NT_sf"/>
</dbReference>
<dbReference type="InterPro" id="IPR002934">
    <property type="entry name" value="Polymerase_NTP_transf_dom"/>
</dbReference>
<sequence length="253" mass="28394">MKDYLEHPSVAAIYLGGSAAEGRSDKNSDTDIYVLTTGPVELEWRKDFVARRNPFRASIAPGHFGDGDAWADSTGTYDVMFWNLNDTLNNLRRVVVDHQAANGYTTAFWHTIRTWHEVGRKDDHSGLVDELARLAAMPYPGELADAIVNRNRVLLRGTMFSLEEQLVLASNRNDTVSINHRTAAIVASWFDIVFAVNRQTHPGEKRLLDRMTDLESLPDHARTELESFLEAGPNEAPATCHTLMDSLENWLDA</sequence>
<accession>A0A3S9PUT6</accession>
<gene>
    <name evidence="2" type="ORF">EJ997_01000</name>
</gene>
<dbReference type="Gene3D" id="3.30.460.10">
    <property type="entry name" value="Beta Polymerase, domain 2"/>
    <property type="match status" value="1"/>
</dbReference>
<protein>
    <submittedName>
        <fullName evidence="2">Nucleotidyltransferase domain-containing protein</fullName>
    </submittedName>
</protein>
<dbReference type="Pfam" id="PF01909">
    <property type="entry name" value="NTP_transf_2"/>
    <property type="match status" value="1"/>
</dbReference>
<evidence type="ECO:0000259" key="1">
    <source>
        <dbReference type="Pfam" id="PF01909"/>
    </source>
</evidence>
<dbReference type="OrthoDB" id="5176171at2"/>
<organism evidence="2 3">
    <name type="scientific">Flaviflexus ciconiae</name>
    <dbReference type="NCBI Taxonomy" id="2496867"/>
    <lineage>
        <taxon>Bacteria</taxon>
        <taxon>Bacillati</taxon>
        <taxon>Actinomycetota</taxon>
        <taxon>Actinomycetes</taxon>
        <taxon>Actinomycetales</taxon>
        <taxon>Actinomycetaceae</taxon>
        <taxon>Flaviflexus</taxon>
    </lineage>
</organism>
<keyword evidence="2" id="KW-0808">Transferase</keyword>
<dbReference type="GO" id="GO:0016779">
    <property type="term" value="F:nucleotidyltransferase activity"/>
    <property type="evidence" value="ECO:0007669"/>
    <property type="project" value="InterPro"/>
</dbReference>
<dbReference type="EMBL" id="CP034593">
    <property type="protein sequence ID" value="AZQ76113.1"/>
    <property type="molecule type" value="Genomic_DNA"/>
</dbReference>
<dbReference type="Proteomes" id="UP000280344">
    <property type="component" value="Chromosome"/>
</dbReference>
<keyword evidence="3" id="KW-1185">Reference proteome</keyword>
<dbReference type="AlphaFoldDB" id="A0A3S9PUT6"/>
<dbReference type="SUPFAM" id="SSF81301">
    <property type="entry name" value="Nucleotidyltransferase"/>
    <property type="match status" value="1"/>
</dbReference>
<dbReference type="CDD" id="cd05403">
    <property type="entry name" value="NT_KNTase_like"/>
    <property type="match status" value="1"/>
</dbReference>
<feature type="domain" description="Polymerase nucleotidyl transferase" evidence="1">
    <location>
        <begin position="8"/>
        <end position="41"/>
    </location>
</feature>
<evidence type="ECO:0000313" key="2">
    <source>
        <dbReference type="EMBL" id="AZQ76113.1"/>
    </source>
</evidence>
<dbReference type="RefSeq" id="WP_126702922.1">
    <property type="nucleotide sequence ID" value="NZ_CP034593.1"/>
</dbReference>
<reference evidence="2 3" key="1">
    <citation type="submission" date="2018-12" db="EMBL/GenBank/DDBJ databases">
        <title>Complete genome sequence of Flaviflexus sp. H23T48.</title>
        <authorList>
            <person name="Bae J.-W."/>
            <person name="Lee J.-Y."/>
        </authorList>
    </citation>
    <scope>NUCLEOTIDE SEQUENCE [LARGE SCALE GENOMIC DNA]</scope>
    <source>
        <strain evidence="2 3">H23T48</strain>
    </source>
</reference>